<dbReference type="SUPFAM" id="SSF46785">
    <property type="entry name" value="Winged helix' DNA-binding domain"/>
    <property type="match status" value="1"/>
</dbReference>
<dbReference type="InterPro" id="IPR036388">
    <property type="entry name" value="WH-like_DNA-bd_sf"/>
</dbReference>
<dbReference type="Gene3D" id="3.40.190.10">
    <property type="entry name" value="Periplasmic binding protein-like II"/>
    <property type="match status" value="2"/>
</dbReference>
<dbReference type="InterPro" id="IPR058163">
    <property type="entry name" value="LysR-type_TF_proteobact-type"/>
</dbReference>
<dbReference type="Pfam" id="PF03466">
    <property type="entry name" value="LysR_substrate"/>
    <property type="match status" value="1"/>
</dbReference>
<comment type="similarity">
    <text evidence="1">Belongs to the LysR transcriptional regulatory family.</text>
</comment>
<dbReference type="PANTHER" id="PTHR30537">
    <property type="entry name" value="HTH-TYPE TRANSCRIPTIONAL REGULATOR"/>
    <property type="match status" value="1"/>
</dbReference>
<evidence type="ECO:0000259" key="5">
    <source>
        <dbReference type="PROSITE" id="PS50931"/>
    </source>
</evidence>
<evidence type="ECO:0000256" key="1">
    <source>
        <dbReference type="ARBA" id="ARBA00009437"/>
    </source>
</evidence>
<dbReference type="GO" id="GO:0003677">
    <property type="term" value="F:DNA binding"/>
    <property type="evidence" value="ECO:0007669"/>
    <property type="project" value="UniProtKB-KW"/>
</dbReference>
<evidence type="ECO:0000256" key="2">
    <source>
        <dbReference type="ARBA" id="ARBA00023015"/>
    </source>
</evidence>
<dbReference type="PROSITE" id="PS50931">
    <property type="entry name" value="HTH_LYSR"/>
    <property type="match status" value="1"/>
</dbReference>
<evidence type="ECO:0000256" key="3">
    <source>
        <dbReference type="ARBA" id="ARBA00023125"/>
    </source>
</evidence>
<dbReference type="Gene3D" id="1.10.10.10">
    <property type="entry name" value="Winged helix-like DNA-binding domain superfamily/Winged helix DNA-binding domain"/>
    <property type="match status" value="1"/>
</dbReference>
<dbReference type="InterPro" id="IPR000847">
    <property type="entry name" value="LysR_HTH_N"/>
</dbReference>
<comment type="caution">
    <text evidence="6">The sequence shown here is derived from an EMBL/GenBank/DDBJ whole genome shotgun (WGS) entry which is preliminary data.</text>
</comment>
<proteinExistence type="inferred from homology"/>
<accession>A0ABT3H8G6</accession>
<dbReference type="Pfam" id="PF00126">
    <property type="entry name" value="HTH_1"/>
    <property type="match status" value="1"/>
</dbReference>
<evidence type="ECO:0000313" key="6">
    <source>
        <dbReference type="EMBL" id="MCW2306668.1"/>
    </source>
</evidence>
<keyword evidence="3 6" id="KW-0238">DNA-binding</keyword>
<dbReference type="PANTHER" id="PTHR30537:SF74">
    <property type="entry name" value="HTH-TYPE TRANSCRIPTIONAL REGULATOR TRPI"/>
    <property type="match status" value="1"/>
</dbReference>
<keyword evidence="4" id="KW-0804">Transcription</keyword>
<evidence type="ECO:0000313" key="7">
    <source>
        <dbReference type="Proteomes" id="UP001209755"/>
    </source>
</evidence>
<dbReference type="SUPFAM" id="SSF53850">
    <property type="entry name" value="Periplasmic binding protein-like II"/>
    <property type="match status" value="1"/>
</dbReference>
<sequence>MTTLRRRLPSPGSLFVFEAAARCENFTHAAAELNVTQPAVSRALAMLEAHIGAQLFQRGKPGVRLTEDGKLLKTAVSMAFAQVESALHEIEERRTGKSQVTISVSTAFTNHWLMPRITRFQTAFPDVDLRFQLIPGPVTGGLGDVDLAMRYGAPGETPGRFVMQEAYVPVCAPSYLQTMRGGSAALILLEGDAPDRLTSVETGSRAAPQARLTFSDYSVVVQAALVGQGVAAGWLNIVSHWMGEGRLVPASRTLTVPGRECRLQIREEGPRSEVVSAVADWLLEEMHSDLAAIDTNHPELGLGAILRPGEAP</sequence>
<dbReference type="Proteomes" id="UP001209755">
    <property type="component" value="Unassembled WGS sequence"/>
</dbReference>
<dbReference type="EMBL" id="JAOQNS010000002">
    <property type="protein sequence ID" value="MCW2306668.1"/>
    <property type="molecule type" value="Genomic_DNA"/>
</dbReference>
<reference evidence="7" key="1">
    <citation type="submission" date="2023-07" db="EMBL/GenBank/DDBJ databases">
        <title>Genome sequencing of Purple Non-Sulfur Bacteria from various extreme environments.</title>
        <authorList>
            <person name="Mayer M."/>
        </authorList>
    </citation>
    <scope>NUCLEOTIDE SEQUENCE [LARGE SCALE GENOMIC DNA]</scope>
    <source>
        <strain evidence="7">DSM 17935</strain>
    </source>
</reference>
<dbReference type="InterPro" id="IPR036390">
    <property type="entry name" value="WH_DNA-bd_sf"/>
</dbReference>
<evidence type="ECO:0000256" key="4">
    <source>
        <dbReference type="ARBA" id="ARBA00023163"/>
    </source>
</evidence>
<protein>
    <submittedName>
        <fullName evidence="6">DNA-binding transcriptional LysR family regulator</fullName>
    </submittedName>
</protein>
<dbReference type="RefSeq" id="WP_264600327.1">
    <property type="nucleotide sequence ID" value="NZ_JAOQNS010000002.1"/>
</dbReference>
<keyword evidence="7" id="KW-1185">Reference proteome</keyword>
<organism evidence="6 7">
    <name type="scientific">Rhodobium gokarnense</name>
    <dbReference type="NCBI Taxonomy" id="364296"/>
    <lineage>
        <taxon>Bacteria</taxon>
        <taxon>Pseudomonadati</taxon>
        <taxon>Pseudomonadota</taxon>
        <taxon>Alphaproteobacteria</taxon>
        <taxon>Hyphomicrobiales</taxon>
        <taxon>Rhodobiaceae</taxon>
        <taxon>Rhodobium</taxon>
    </lineage>
</organism>
<dbReference type="InterPro" id="IPR005119">
    <property type="entry name" value="LysR_subst-bd"/>
</dbReference>
<gene>
    <name evidence="6" type="ORF">M2319_000987</name>
</gene>
<name>A0ABT3H8G6_9HYPH</name>
<feature type="domain" description="HTH lysR-type" evidence="5">
    <location>
        <begin position="16"/>
        <end position="66"/>
    </location>
</feature>
<dbReference type="PRINTS" id="PR00039">
    <property type="entry name" value="HTHLYSR"/>
</dbReference>
<keyword evidence="2" id="KW-0805">Transcription regulation</keyword>